<keyword evidence="6" id="KW-0539">Nucleus</keyword>
<feature type="region of interest" description="Disordered" evidence="8">
    <location>
        <begin position="93"/>
        <end position="160"/>
    </location>
</feature>
<dbReference type="AlphaFoldDB" id="A0A9P4QLL3"/>
<dbReference type="GO" id="GO:0006310">
    <property type="term" value="P:DNA recombination"/>
    <property type="evidence" value="ECO:0007669"/>
    <property type="project" value="UniProtKB-KW"/>
</dbReference>
<evidence type="ECO:0000313" key="9">
    <source>
        <dbReference type="EMBL" id="KAF2729603.1"/>
    </source>
</evidence>
<keyword evidence="10" id="KW-1185">Reference proteome</keyword>
<reference evidence="9" key="1">
    <citation type="journal article" date="2020" name="Stud. Mycol.">
        <title>101 Dothideomycetes genomes: a test case for predicting lifestyles and emergence of pathogens.</title>
        <authorList>
            <person name="Haridas S."/>
            <person name="Albert R."/>
            <person name="Binder M."/>
            <person name="Bloem J."/>
            <person name="Labutti K."/>
            <person name="Salamov A."/>
            <person name="Andreopoulos B."/>
            <person name="Baker S."/>
            <person name="Barry K."/>
            <person name="Bills G."/>
            <person name="Bluhm B."/>
            <person name="Cannon C."/>
            <person name="Castanera R."/>
            <person name="Culley D."/>
            <person name="Daum C."/>
            <person name="Ezra D."/>
            <person name="Gonzalez J."/>
            <person name="Henrissat B."/>
            <person name="Kuo A."/>
            <person name="Liang C."/>
            <person name="Lipzen A."/>
            <person name="Lutzoni F."/>
            <person name="Magnuson J."/>
            <person name="Mondo S."/>
            <person name="Nolan M."/>
            <person name="Ohm R."/>
            <person name="Pangilinan J."/>
            <person name="Park H.-J."/>
            <person name="Ramirez L."/>
            <person name="Alfaro M."/>
            <person name="Sun H."/>
            <person name="Tritt A."/>
            <person name="Yoshinaga Y."/>
            <person name="Zwiers L.-H."/>
            <person name="Turgeon B."/>
            <person name="Goodwin S."/>
            <person name="Spatafora J."/>
            <person name="Crous P."/>
            <person name="Grigoriev I."/>
        </authorList>
    </citation>
    <scope>NUCLEOTIDE SEQUENCE</scope>
    <source>
        <strain evidence="9">CBS 125425</strain>
    </source>
</reference>
<sequence length="936" mass="102235">MRIMTTLNLVVLSSSPPGSSLTPPKTPPHAKQRASIATRSPVPLSPVHHDKDNTLGAPISGSRAVAIAEGAVRGFATAGSLVKSHHFSLEVDEPTHIPKTHTRQYSIKKDVAQQEVPKKPKKKAAKVAATPSTNGDRPKKPRTRKPKAHEDSSIIVEQPQSLEPIAASHFPNAAFESAIEPLNETAAPAAETKPKKPSKPSKPRAKKKESAVEGGKETKPKRTRTPKEKTASKGEARTAKRTTGTVSAHFADVDTGTYDGPTTVGTLGQATVSDSALGDDNIWDVPKSPKQTRENLPKQRLPDPDVSLDLGEAVIRRRDWTPPQDTESLSFGLADSPRLDSPEAIHSRSNDFTNVLSGFAYSHGEEQPPTAMPQLREETAAMRKRRIELVNIPSGKSDSRNASPKKGKAPKKKARTITDLVTGQYAPKEILSPRTSAASDFFSPQDATTKVPLNDVAGSIVKDAPKPRRKRSTSKSAASHEKTKSSKTTMKTTKPRVLSEKLLSPASAALRLNKQDILFGTSSQLALEESPETLRQLQMAMEQSEQDSVILRDAAMFQMGSPSRQWPRLGHVTGKRGLWRASTRDGDGQLLERQTLCLPEPDRTQDVSLLIDGTCDEPEPFANIDDFTPPRVIAHSTQPAIQDIIADVPLANTDATPPGDLSFDDIDNYVYDEPPQSNQQAASSSFHGINEIVPAIVIPPKAPQRRPSPAESPKRRRGRPPKSASAIPPSTPKQSLSRFIHIEEILDSEDDEALSPTPPRLSRPPDSSPLTLVPSQAPISQPRPLEGTPSISSIPCSQLGWKNIKNSIFARLTAHVRALPPTTDPFMPSWHEKMLLYDPIDLQDFTNYLTAETNIRTWRRATHKQIKAWGNATGSGDDKNKNKSHAAEGEDEDTNAFAIEQNLEVWQVREWCEHNSICCVSKEKTSTFRSVKGGNY</sequence>
<comment type="caution">
    <text evidence="9">The sequence shown here is derived from an EMBL/GenBank/DDBJ whole genome shotgun (WGS) entry which is preliminary data.</text>
</comment>
<feature type="compositionally biased region" description="Basic and acidic residues" evidence="8">
    <location>
        <begin position="107"/>
        <end position="118"/>
    </location>
</feature>
<dbReference type="GO" id="GO:0033557">
    <property type="term" value="C:Slx1-Slx4 complex"/>
    <property type="evidence" value="ECO:0007669"/>
    <property type="project" value="InterPro"/>
</dbReference>
<dbReference type="Proteomes" id="UP000799444">
    <property type="component" value="Unassembled WGS sequence"/>
</dbReference>
<evidence type="ECO:0000256" key="6">
    <source>
        <dbReference type="ARBA" id="ARBA00023242"/>
    </source>
</evidence>
<feature type="region of interest" description="Disordered" evidence="8">
    <location>
        <begin position="696"/>
        <end position="790"/>
    </location>
</feature>
<evidence type="ECO:0000256" key="4">
    <source>
        <dbReference type="ARBA" id="ARBA00023172"/>
    </source>
</evidence>
<feature type="compositionally biased region" description="Basic residues" evidence="8">
    <location>
        <begin position="195"/>
        <end position="207"/>
    </location>
</feature>
<feature type="region of interest" description="Disordered" evidence="8">
    <location>
        <begin position="651"/>
        <end position="684"/>
    </location>
</feature>
<dbReference type="GO" id="GO:0006260">
    <property type="term" value="P:DNA replication"/>
    <property type="evidence" value="ECO:0007669"/>
    <property type="project" value="InterPro"/>
</dbReference>
<keyword evidence="4" id="KW-0233">DNA recombination</keyword>
<dbReference type="EMBL" id="ML996240">
    <property type="protein sequence ID" value="KAF2729603.1"/>
    <property type="molecule type" value="Genomic_DNA"/>
</dbReference>
<evidence type="ECO:0000256" key="1">
    <source>
        <dbReference type="ARBA" id="ARBA00004123"/>
    </source>
</evidence>
<organism evidence="9 10">
    <name type="scientific">Polyplosphaeria fusca</name>
    <dbReference type="NCBI Taxonomy" id="682080"/>
    <lineage>
        <taxon>Eukaryota</taxon>
        <taxon>Fungi</taxon>
        <taxon>Dikarya</taxon>
        <taxon>Ascomycota</taxon>
        <taxon>Pezizomycotina</taxon>
        <taxon>Dothideomycetes</taxon>
        <taxon>Pleosporomycetidae</taxon>
        <taxon>Pleosporales</taxon>
        <taxon>Tetraplosphaeriaceae</taxon>
        <taxon>Polyplosphaeria</taxon>
    </lineage>
</organism>
<feature type="compositionally biased region" description="Low complexity" evidence="8">
    <location>
        <begin position="13"/>
        <end position="23"/>
    </location>
</feature>
<comment type="subcellular location">
    <subcellularLocation>
        <location evidence="1">Nucleus</location>
    </subcellularLocation>
</comment>
<feature type="compositionally biased region" description="Basic and acidic residues" evidence="8">
    <location>
        <begin position="208"/>
        <end position="238"/>
    </location>
</feature>
<dbReference type="GO" id="GO:0006281">
    <property type="term" value="P:DNA repair"/>
    <property type="evidence" value="ECO:0007669"/>
    <property type="project" value="UniProtKB-KW"/>
</dbReference>
<gene>
    <name evidence="9" type="ORF">EJ04DRAFT_588517</name>
</gene>
<feature type="compositionally biased region" description="Basic residues" evidence="8">
    <location>
        <begin position="403"/>
        <end position="415"/>
    </location>
</feature>
<feature type="region of interest" description="Disordered" evidence="8">
    <location>
        <begin position="869"/>
        <end position="893"/>
    </location>
</feature>
<evidence type="ECO:0000256" key="5">
    <source>
        <dbReference type="ARBA" id="ARBA00023204"/>
    </source>
</evidence>
<evidence type="ECO:0000256" key="2">
    <source>
        <dbReference type="ARBA" id="ARBA00006661"/>
    </source>
</evidence>
<feature type="region of interest" description="Disordered" evidence="8">
    <location>
        <begin position="13"/>
        <end position="57"/>
    </location>
</feature>
<comment type="similarity">
    <text evidence="2">Belongs to the SLX4 family.</text>
</comment>
<evidence type="ECO:0000256" key="7">
    <source>
        <dbReference type="ARBA" id="ARBA00029496"/>
    </source>
</evidence>
<feature type="compositionally biased region" description="Basic and acidic residues" evidence="8">
    <location>
        <begin position="291"/>
        <end position="303"/>
    </location>
</feature>
<feature type="compositionally biased region" description="Polar residues" evidence="8">
    <location>
        <begin position="263"/>
        <end position="274"/>
    </location>
</feature>
<feature type="region of interest" description="Disordered" evidence="8">
    <location>
        <begin position="432"/>
        <end position="495"/>
    </location>
</feature>
<feature type="compositionally biased region" description="Basic and acidic residues" evidence="8">
    <location>
        <begin position="876"/>
        <end position="888"/>
    </location>
</feature>
<keyword evidence="3" id="KW-0227">DNA damage</keyword>
<accession>A0A9P4QLL3</accession>
<keyword evidence="5" id="KW-0234">DNA repair</keyword>
<dbReference type="OrthoDB" id="5349119at2759"/>
<dbReference type="InterPro" id="IPR018574">
    <property type="entry name" value="Structure-sp_endonuc_su_Slx4"/>
</dbReference>
<evidence type="ECO:0000313" key="10">
    <source>
        <dbReference type="Proteomes" id="UP000799444"/>
    </source>
</evidence>
<feature type="region of interest" description="Disordered" evidence="8">
    <location>
        <begin position="361"/>
        <end position="420"/>
    </location>
</feature>
<protein>
    <recommendedName>
        <fullName evidence="7">Structure-specific endonuclease subunit SLX4</fullName>
    </recommendedName>
</protein>
<proteinExistence type="inferred from homology"/>
<dbReference type="Pfam" id="PF09494">
    <property type="entry name" value="Slx4"/>
    <property type="match status" value="1"/>
</dbReference>
<name>A0A9P4QLL3_9PLEO</name>
<evidence type="ECO:0000256" key="3">
    <source>
        <dbReference type="ARBA" id="ARBA00022763"/>
    </source>
</evidence>
<evidence type="ECO:0000256" key="8">
    <source>
        <dbReference type="SAM" id="MobiDB-lite"/>
    </source>
</evidence>
<feature type="region of interest" description="Disordered" evidence="8">
    <location>
        <begin position="184"/>
        <end position="345"/>
    </location>
</feature>